<protein>
    <submittedName>
        <fullName evidence="1">Uncharacterized protein</fullName>
    </submittedName>
</protein>
<feature type="non-terminal residue" evidence="1">
    <location>
        <position position="1"/>
    </location>
</feature>
<keyword evidence="2" id="KW-1185">Reference proteome</keyword>
<feature type="non-terminal residue" evidence="1">
    <location>
        <position position="148"/>
    </location>
</feature>
<dbReference type="EMBL" id="CAJVCH010565470">
    <property type="protein sequence ID" value="CAG7832516.1"/>
    <property type="molecule type" value="Genomic_DNA"/>
</dbReference>
<accession>A0A8J2Q3X4</accession>
<dbReference type="AlphaFoldDB" id="A0A8J2Q3X4"/>
<name>A0A8J2Q3X4_9HEXA</name>
<organism evidence="1 2">
    <name type="scientific">Allacma fusca</name>
    <dbReference type="NCBI Taxonomy" id="39272"/>
    <lineage>
        <taxon>Eukaryota</taxon>
        <taxon>Metazoa</taxon>
        <taxon>Ecdysozoa</taxon>
        <taxon>Arthropoda</taxon>
        <taxon>Hexapoda</taxon>
        <taxon>Collembola</taxon>
        <taxon>Symphypleona</taxon>
        <taxon>Sminthuridae</taxon>
        <taxon>Allacma</taxon>
    </lineage>
</organism>
<dbReference type="Proteomes" id="UP000708208">
    <property type="component" value="Unassembled WGS sequence"/>
</dbReference>
<comment type="caution">
    <text evidence="1">The sequence shown here is derived from an EMBL/GenBank/DDBJ whole genome shotgun (WGS) entry which is preliminary data.</text>
</comment>
<reference evidence="1" key="1">
    <citation type="submission" date="2021-06" db="EMBL/GenBank/DDBJ databases">
        <authorList>
            <person name="Hodson N. C."/>
            <person name="Mongue J. A."/>
            <person name="Jaron S. K."/>
        </authorList>
    </citation>
    <scope>NUCLEOTIDE SEQUENCE</scope>
</reference>
<evidence type="ECO:0000313" key="1">
    <source>
        <dbReference type="EMBL" id="CAG7832516.1"/>
    </source>
</evidence>
<sequence length="148" mass="13157">FTGGNPGIAGGDGACGAVADGTVGKVGRLDTSGAGGKEEPLPGVVVITGSSAGAAVLGDSEDCPGIVGSGARVVIGGSGAGVPIVGKVGSPGMPGTGGTVGKVETEAAVGESTGSSAGAAVLGDSEDCPGIVGSGARVVIGGSGAGVP</sequence>
<evidence type="ECO:0000313" key="2">
    <source>
        <dbReference type="Proteomes" id="UP000708208"/>
    </source>
</evidence>
<gene>
    <name evidence="1" type="ORF">AFUS01_LOCUS42197</name>
</gene>
<proteinExistence type="predicted"/>